<dbReference type="EMBL" id="JACVVK020000007">
    <property type="protein sequence ID" value="KAK7506338.1"/>
    <property type="molecule type" value="Genomic_DNA"/>
</dbReference>
<organism evidence="1 2">
    <name type="scientific">Batillaria attramentaria</name>
    <dbReference type="NCBI Taxonomy" id="370345"/>
    <lineage>
        <taxon>Eukaryota</taxon>
        <taxon>Metazoa</taxon>
        <taxon>Spiralia</taxon>
        <taxon>Lophotrochozoa</taxon>
        <taxon>Mollusca</taxon>
        <taxon>Gastropoda</taxon>
        <taxon>Caenogastropoda</taxon>
        <taxon>Sorbeoconcha</taxon>
        <taxon>Cerithioidea</taxon>
        <taxon>Batillariidae</taxon>
        <taxon>Batillaria</taxon>
    </lineage>
</organism>
<dbReference type="Proteomes" id="UP001519460">
    <property type="component" value="Unassembled WGS sequence"/>
</dbReference>
<sequence length="109" mass="11750">MVRLGSVSGVHGWAMKEIHSSKHSSLHAHAHIHSHSADSCGVYIGSVTVIIAVYTRNVLVVDKTASVVTFGYYLTQMHEEVSFPCFLSQDMASAAQGPQAYIGITCKSD</sequence>
<evidence type="ECO:0000313" key="2">
    <source>
        <dbReference type="Proteomes" id="UP001519460"/>
    </source>
</evidence>
<name>A0ABD0M4K0_9CAEN</name>
<dbReference type="AlphaFoldDB" id="A0ABD0M4K0"/>
<gene>
    <name evidence="1" type="ORF">BaRGS_00002450</name>
</gene>
<keyword evidence="2" id="KW-1185">Reference proteome</keyword>
<reference evidence="1 2" key="1">
    <citation type="journal article" date="2023" name="Sci. Data">
        <title>Genome assembly of the Korean intertidal mud-creeper Batillaria attramentaria.</title>
        <authorList>
            <person name="Patra A.K."/>
            <person name="Ho P.T."/>
            <person name="Jun S."/>
            <person name="Lee S.J."/>
            <person name="Kim Y."/>
            <person name="Won Y.J."/>
        </authorList>
    </citation>
    <scope>NUCLEOTIDE SEQUENCE [LARGE SCALE GENOMIC DNA]</scope>
    <source>
        <strain evidence="1">Wonlab-2016</strain>
    </source>
</reference>
<comment type="caution">
    <text evidence="1">The sequence shown here is derived from an EMBL/GenBank/DDBJ whole genome shotgun (WGS) entry which is preliminary data.</text>
</comment>
<accession>A0ABD0M4K0</accession>
<protein>
    <submittedName>
        <fullName evidence="1">Uncharacterized protein</fullName>
    </submittedName>
</protein>
<evidence type="ECO:0000313" key="1">
    <source>
        <dbReference type="EMBL" id="KAK7506338.1"/>
    </source>
</evidence>
<proteinExistence type="predicted"/>